<name>A0A1Q9EK31_SYMMI</name>
<dbReference type="Pfam" id="PF00078">
    <property type="entry name" value="RVT_1"/>
    <property type="match status" value="1"/>
</dbReference>
<organism evidence="3 4">
    <name type="scientific">Symbiodinium microadriaticum</name>
    <name type="common">Dinoflagellate</name>
    <name type="synonym">Zooxanthella microadriatica</name>
    <dbReference type="NCBI Taxonomy" id="2951"/>
    <lineage>
        <taxon>Eukaryota</taxon>
        <taxon>Sar</taxon>
        <taxon>Alveolata</taxon>
        <taxon>Dinophyceae</taxon>
        <taxon>Suessiales</taxon>
        <taxon>Symbiodiniaceae</taxon>
        <taxon>Symbiodinium</taxon>
    </lineage>
</organism>
<sequence length="1087" mass="121101">MVMDLHEQCRYTIRHHKHTGSFPMQLGVRQGCSLSPLLFATFTGYFYEELQARTDPSWAAKFVTLFADDTLLQWHIQSEADLRFFCKCVRITFELFAELGMQVNASKSKLILSLRGGIAKRWLQRARQRTPQGHVIRLGTPAMPIDIPHVCSAVYLGIEVSLDNYALRTCKHRMRLAAGIRQRLLKVLHTSGICLRTRAVLYAACVRIMEQGDQEMAEQARREAAEVFGAPSTAMSEPNRREPTQELENQDGRKPKWNRPASKGQNYGKGNYRGGAWHDSKDPWSYEPAPLGEQEQEFLRNVAKMLMRHESEMRLLRQDTTWMMFVDTHEQGALSLIQEKAAKWQELYQEKKVTSSLRTVLLIGVFQELASRLQALLQDQERLTKMHTVGWLVQGEQALNPKWIYQQWSHEKQAVETSPQAPIPHSLALDAVQAVINNVGGPGVLLRFRSTRPLTEKITSEVLPFALVLSLRGQLAMQVHQALGILAGSACLKVAGLRVRPDRGQQSALAKALEDSYTGLTFADWKPRDRSWQRQQPKWPREVFAWTGQLVDSAASCYGTAKAAIRQGSQVLMWLWMQVISRWQPGERVAVPTFSDSTGTQIRFEFFRIEALEECLLLTAFRLLKEEETVQPVSSALSMAQRNDILEAARKDLSPEQFERLAIYADTLCVQIPGVPGASMPPPVEADQDQGSQANKLASLLLQENAGSLWGAARLVASHLNFKAERRLSTDSLQRVVRLGAYGHHSFCGLTQATATHCSVCALLNGLVRKLRPEHVWTSLVVSLNSQVGPHVDGQNARMPTLLIGLSHYAGGQLWVQNASGKDFEEYGEHLLPGDIFSTSMCCLLFPAATALHSVRPWTNGDRVVLAAFSIGEVALVTWYLCALGYARPVRVVSRAWYDASKQRRHCCSVCAGSNGTMHGRRCEKLQRALLRNGLAPRRRDRVCSSPACNRMAGNGYHACCSYCKYGRHSSRCDVASSGNGQSTGGLGGEPNAVDLNDSSLGTVAPWTPHLVFRSEAAPLPYSAESRSEGPAEWMVDEWMVPVATVQQVHQALGTATDTVALREVPTASSDEVLEIRLGSDFLQTLD</sequence>
<feature type="compositionally biased region" description="Basic and acidic residues" evidence="1">
    <location>
        <begin position="238"/>
        <end position="254"/>
    </location>
</feature>
<dbReference type="InterPro" id="IPR000477">
    <property type="entry name" value="RT_dom"/>
</dbReference>
<gene>
    <name evidence="3" type="ORF">AK812_SmicGene8794</name>
</gene>
<feature type="region of interest" description="Disordered" evidence="1">
    <location>
        <begin position="229"/>
        <end position="281"/>
    </location>
</feature>
<evidence type="ECO:0000259" key="2">
    <source>
        <dbReference type="PROSITE" id="PS50878"/>
    </source>
</evidence>
<dbReference type="AlphaFoldDB" id="A0A1Q9EK31"/>
<dbReference type="PROSITE" id="PS50878">
    <property type="entry name" value="RT_POL"/>
    <property type="match status" value="1"/>
</dbReference>
<evidence type="ECO:0000313" key="4">
    <source>
        <dbReference type="Proteomes" id="UP000186817"/>
    </source>
</evidence>
<dbReference type="OrthoDB" id="445669at2759"/>
<reference evidence="3 4" key="1">
    <citation type="submission" date="2016-02" db="EMBL/GenBank/DDBJ databases">
        <title>Genome analysis of coral dinoflagellate symbionts highlights evolutionary adaptations to a symbiotic lifestyle.</title>
        <authorList>
            <person name="Aranda M."/>
            <person name="Li Y."/>
            <person name="Liew Y.J."/>
            <person name="Baumgarten S."/>
            <person name="Simakov O."/>
            <person name="Wilson M."/>
            <person name="Piel J."/>
            <person name="Ashoor H."/>
            <person name="Bougouffa S."/>
            <person name="Bajic V.B."/>
            <person name="Ryu T."/>
            <person name="Ravasi T."/>
            <person name="Bayer T."/>
            <person name="Micklem G."/>
            <person name="Kim H."/>
            <person name="Bhak J."/>
            <person name="Lajeunesse T.C."/>
            <person name="Voolstra C.R."/>
        </authorList>
    </citation>
    <scope>NUCLEOTIDE SEQUENCE [LARGE SCALE GENOMIC DNA]</scope>
    <source>
        <strain evidence="3 4">CCMP2467</strain>
    </source>
</reference>
<comment type="caution">
    <text evidence="3">The sequence shown here is derived from an EMBL/GenBank/DDBJ whole genome shotgun (WGS) entry which is preliminary data.</text>
</comment>
<evidence type="ECO:0000256" key="1">
    <source>
        <dbReference type="SAM" id="MobiDB-lite"/>
    </source>
</evidence>
<dbReference type="EMBL" id="LSRX01000131">
    <property type="protein sequence ID" value="OLQ07803.1"/>
    <property type="molecule type" value="Genomic_DNA"/>
</dbReference>
<dbReference type="Proteomes" id="UP000186817">
    <property type="component" value="Unassembled WGS sequence"/>
</dbReference>
<keyword evidence="4" id="KW-1185">Reference proteome</keyword>
<proteinExistence type="predicted"/>
<accession>A0A1Q9EK31</accession>
<protein>
    <recommendedName>
        <fullName evidence="2">Reverse transcriptase domain-containing protein</fullName>
    </recommendedName>
</protein>
<feature type="domain" description="Reverse transcriptase" evidence="2">
    <location>
        <begin position="1"/>
        <end position="160"/>
    </location>
</feature>
<evidence type="ECO:0000313" key="3">
    <source>
        <dbReference type="EMBL" id="OLQ07803.1"/>
    </source>
</evidence>